<organism evidence="1 2">
    <name type="scientific">Limnofasciculus baicalensis BBK-W-15</name>
    <dbReference type="NCBI Taxonomy" id="2699891"/>
    <lineage>
        <taxon>Bacteria</taxon>
        <taxon>Bacillati</taxon>
        <taxon>Cyanobacteriota</taxon>
        <taxon>Cyanophyceae</taxon>
        <taxon>Coleofasciculales</taxon>
        <taxon>Coleofasciculaceae</taxon>
        <taxon>Limnofasciculus</taxon>
        <taxon>Limnofasciculus baicalensis</taxon>
    </lineage>
</organism>
<dbReference type="RefSeq" id="WP_254011422.1">
    <property type="nucleotide sequence ID" value="NZ_JAMZMM010000065.1"/>
</dbReference>
<keyword evidence="1" id="KW-0328">Glycosyltransferase</keyword>
<keyword evidence="1" id="KW-0808">Transferase</keyword>
<comment type="caution">
    <text evidence="1">The sequence shown here is derived from an EMBL/GenBank/DDBJ whole genome shotgun (WGS) entry which is preliminary data.</text>
</comment>
<dbReference type="EC" id="2.4.-.-" evidence="1"/>
<gene>
    <name evidence="1" type="ORF">NJ959_09105</name>
</gene>
<evidence type="ECO:0000313" key="2">
    <source>
        <dbReference type="Proteomes" id="UP001204953"/>
    </source>
</evidence>
<reference evidence="1" key="1">
    <citation type="submission" date="2022-06" db="EMBL/GenBank/DDBJ databases">
        <title>New cyanobacteria of genus Symplocastrum in benthos of Lake Baikal.</title>
        <authorList>
            <person name="Sorokovikova E."/>
            <person name="Tikhonova I."/>
            <person name="Krasnopeev A."/>
            <person name="Evseev P."/>
            <person name="Gladkikh A."/>
            <person name="Belykh O."/>
        </authorList>
    </citation>
    <scope>NUCLEOTIDE SEQUENCE</scope>
    <source>
        <strain evidence="1">BBK-W-15</strain>
    </source>
</reference>
<accession>A0AAE3KRN8</accession>
<dbReference type="Pfam" id="PF13692">
    <property type="entry name" value="Glyco_trans_1_4"/>
    <property type="match status" value="1"/>
</dbReference>
<dbReference type="EMBL" id="JAMZMM010000065">
    <property type="protein sequence ID" value="MCP2728627.1"/>
    <property type="molecule type" value="Genomic_DNA"/>
</dbReference>
<dbReference type="Proteomes" id="UP001204953">
    <property type="component" value="Unassembled WGS sequence"/>
</dbReference>
<dbReference type="Gene3D" id="3.40.50.2000">
    <property type="entry name" value="Glycogen Phosphorylase B"/>
    <property type="match status" value="2"/>
</dbReference>
<proteinExistence type="predicted"/>
<evidence type="ECO:0000313" key="1">
    <source>
        <dbReference type="EMBL" id="MCP2728627.1"/>
    </source>
</evidence>
<dbReference type="SUPFAM" id="SSF53756">
    <property type="entry name" value="UDP-Glycosyltransferase/glycogen phosphorylase"/>
    <property type="match status" value="1"/>
</dbReference>
<dbReference type="GO" id="GO:0016757">
    <property type="term" value="F:glycosyltransferase activity"/>
    <property type="evidence" value="ECO:0007669"/>
    <property type="project" value="UniProtKB-KW"/>
</dbReference>
<keyword evidence="2" id="KW-1185">Reference proteome</keyword>
<sequence length="384" mass="43186">MKILFLTTILARKKQLGGEISTQAFIDALGSSGHEVSVLGYCRKGQDFEKNTQEILIGERYIETANAQKLYPAFWLFLSLIKGLPYSAAKYYSLDYIKTVKELLASKEYDVVVVDHSRLEWLQPFIDPKYKLVLIAHNVEHEIYEESFKTARNWIAKWIYKREAHLTKEMQDRLSSVVQEVWAYTEHDAKYFRGIKNVEKVRVFGIPPGLAELTSQFSSKDFDIGIIGSWGWRANQEGLDWFLENVYPKLPASLSIHIAGKGGDWLVGKYPNINYRGFVPDAQQFMAQARAIAIPILSGSGIQIKTLDAIASGSSIVATPIALRGIADPPPTVQVAQQPEDFANLLVSSVNSPPTRQAFDDALSWAKNRQDKFIADVGQAIREL</sequence>
<name>A0AAE3KRN8_9CYAN</name>
<dbReference type="AlphaFoldDB" id="A0AAE3KRN8"/>
<protein>
    <submittedName>
        <fullName evidence="1">Glycosyltransferase</fullName>
        <ecNumber evidence="1">2.4.-.-</ecNumber>
    </submittedName>
</protein>